<dbReference type="AlphaFoldDB" id="A0A4V1IT53"/>
<organism evidence="1 2">
    <name type="scientific">Caulochytrium protostelioides</name>
    <dbReference type="NCBI Taxonomy" id="1555241"/>
    <lineage>
        <taxon>Eukaryota</taxon>
        <taxon>Fungi</taxon>
        <taxon>Fungi incertae sedis</taxon>
        <taxon>Chytridiomycota</taxon>
        <taxon>Chytridiomycota incertae sedis</taxon>
        <taxon>Chytridiomycetes</taxon>
        <taxon>Caulochytriales</taxon>
        <taxon>Caulochytriaceae</taxon>
        <taxon>Caulochytrium</taxon>
    </lineage>
</organism>
<evidence type="ECO:0000313" key="2">
    <source>
        <dbReference type="Proteomes" id="UP000268535"/>
    </source>
</evidence>
<feature type="non-terminal residue" evidence="1">
    <location>
        <position position="231"/>
    </location>
</feature>
<dbReference type="SUPFAM" id="SSF52540">
    <property type="entry name" value="P-loop containing nucleoside triphosphate hydrolases"/>
    <property type="match status" value="1"/>
</dbReference>
<dbReference type="InterPro" id="IPR027417">
    <property type="entry name" value="P-loop_NTPase"/>
</dbReference>
<protein>
    <recommendedName>
        <fullName evidence="3">ABC transporter domain-containing protein</fullName>
    </recommendedName>
</protein>
<dbReference type="EMBL" id="ML010785">
    <property type="protein sequence ID" value="RKO95857.1"/>
    <property type="molecule type" value="Genomic_DNA"/>
</dbReference>
<name>A0A4V1IT53_9FUNG</name>
<dbReference type="Proteomes" id="UP000268535">
    <property type="component" value="Unassembled WGS sequence"/>
</dbReference>
<proteinExistence type="predicted"/>
<dbReference type="Gene3D" id="3.40.50.300">
    <property type="entry name" value="P-loop containing nucleotide triphosphate hydrolases"/>
    <property type="match status" value="1"/>
</dbReference>
<accession>A0A4V1IT53</accession>
<evidence type="ECO:0000313" key="1">
    <source>
        <dbReference type="EMBL" id="RKO95857.1"/>
    </source>
</evidence>
<evidence type="ECO:0008006" key="3">
    <source>
        <dbReference type="Google" id="ProtNLM"/>
    </source>
</evidence>
<reference evidence="2" key="1">
    <citation type="journal article" date="2018" name="Nat. Microbiol.">
        <title>Leveraging single-cell genomics to expand the fungal tree of life.</title>
        <authorList>
            <person name="Ahrendt S.R."/>
            <person name="Quandt C.A."/>
            <person name="Ciobanu D."/>
            <person name="Clum A."/>
            <person name="Salamov A."/>
            <person name="Andreopoulos B."/>
            <person name="Cheng J.F."/>
            <person name="Woyke T."/>
            <person name="Pelin A."/>
            <person name="Henrissat B."/>
            <person name="Reynolds N.K."/>
            <person name="Benny G.L."/>
            <person name="Smith M.E."/>
            <person name="James T.Y."/>
            <person name="Grigoriev I.V."/>
        </authorList>
    </citation>
    <scope>NUCLEOTIDE SEQUENCE [LARGE SCALE GENOMIC DNA]</scope>
    <source>
        <strain evidence="2">ATCC 52028</strain>
    </source>
</reference>
<sequence>MVESAAGDTTVHAAVLLPAPAVTVTLDVYTLRLAAAPPVELADAAAADADATAATIIRASHRTTWSEALTAWRSPRSRLAASQAPSEIPMATVAAPPAAANMAAVAAAPGAPRDTACAAPRLVTGLAATDGAAHAVLPAAAAAPGDRLLLDHVCATFRPGTLNVVLGSSGSGKSTLLTEMMQRSFRVAGDGGLLSGAGFPLKRPGGRHRVQRSGAVLYNGRRLDADSVAAT</sequence>
<gene>
    <name evidence="1" type="ORF">CAUPRSCDRAFT_12444</name>
</gene>